<accession>A0A9N8V8C0</accession>
<dbReference type="OrthoDB" id="2434371at2759"/>
<dbReference type="GO" id="GO:0003824">
    <property type="term" value="F:catalytic activity"/>
    <property type="evidence" value="ECO:0007669"/>
    <property type="project" value="InterPro"/>
</dbReference>
<feature type="domain" description="Amidase" evidence="1">
    <location>
        <begin position="165"/>
        <end position="443"/>
    </location>
</feature>
<dbReference type="PANTHER" id="PTHR11895:SF7">
    <property type="entry name" value="GLUTAMYL-TRNA(GLN) AMIDOTRANSFERASE SUBUNIT A, MITOCHONDRIAL"/>
    <property type="match status" value="1"/>
</dbReference>
<reference evidence="2" key="1">
    <citation type="submission" date="2021-06" db="EMBL/GenBank/DDBJ databases">
        <authorList>
            <person name="Kallberg Y."/>
            <person name="Tangrot J."/>
            <person name="Rosling A."/>
        </authorList>
    </citation>
    <scope>NUCLEOTIDE SEQUENCE</scope>
    <source>
        <strain evidence="2">IN212</strain>
    </source>
</reference>
<dbReference type="Proteomes" id="UP000789396">
    <property type="component" value="Unassembled WGS sequence"/>
</dbReference>
<dbReference type="EMBL" id="CAJVPZ010000001">
    <property type="protein sequence ID" value="CAG8447437.1"/>
    <property type="molecule type" value="Genomic_DNA"/>
</dbReference>
<feature type="domain" description="Amidase" evidence="1">
    <location>
        <begin position="85"/>
        <end position="164"/>
    </location>
</feature>
<organism evidence="2 3">
    <name type="scientific">Racocetra fulgida</name>
    <dbReference type="NCBI Taxonomy" id="60492"/>
    <lineage>
        <taxon>Eukaryota</taxon>
        <taxon>Fungi</taxon>
        <taxon>Fungi incertae sedis</taxon>
        <taxon>Mucoromycota</taxon>
        <taxon>Glomeromycotina</taxon>
        <taxon>Glomeromycetes</taxon>
        <taxon>Diversisporales</taxon>
        <taxon>Gigasporaceae</taxon>
        <taxon>Racocetra</taxon>
    </lineage>
</organism>
<dbReference type="PANTHER" id="PTHR11895">
    <property type="entry name" value="TRANSAMIDASE"/>
    <property type="match status" value="1"/>
</dbReference>
<dbReference type="Gene3D" id="3.90.1300.10">
    <property type="entry name" value="Amidase signature (AS) domain"/>
    <property type="match status" value="1"/>
</dbReference>
<protein>
    <submittedName>
        <fullName evidence="2">9424_t:CDS:1</fullName>
    </submittedName>
</protein>
<keyword evidence="3" id="KW-1185">Reference proteome</keyword>
<evidence type="ECO:0000313" key="3">
    <source>
        <dbReference type="Proteomes" id="UP000789396"/>
    </source>
</evidence>
<name>A0A9N8V8C0_9GLOM</name>
<proteinExistence type="predicted"/>
<dbReference type="Pfam" id="PF01425">
    <property type="entry name" value="Amidase"/>
    <property type="match status" value="2"/>
</dbReference>
<evidence type="ECO:0000313" key="2">
    <source>
        <dbReference type="EMBL" id="CAG8447437.1"/>
    </source>
</evidence>
<gene>
    <name evidence="2" type="ORF">RFULGI_LOCUS20</name>
</gene>
<dbReference type="AlphaFoldDB" id="A0A9N8V8C0"/>
<dbReference type="SUPFAM" id="SSF75304">
    <property type="entry name" value="Amidase signature (AS) enzymes"/>
    <property type="match status" value="1"/>
</dbReference>
<sequence>MSAKYLPGGKKANEGINFVPGTDEKGFLIMKVESGNYGKKVSQSIRKVVKYLADDGHNLILDESKKYYTSIISDKNAEKKGAGYFVKDNFWTQKFSTAASSKFLDDFQPSQNAFVIELLEKKKKKLVGKVVLDEFACGGTGLHAATGPIFNPYNPSCIVGGSSSDSIRRPAAYCGIVGFKPSYGLISRSGVISMASSLDTVGILAREVQVIKSVFSIISQPDLHDLLTVAKRKKILSRPKNKIAVVAGIEKYLSSELNNLYHKTIKKLEKAGYPIEKITIPKNIREHLQITYLILCSSELISHLNSLQGITYGPHENIAITHKRSKYLGEIVKQRLLIGSYFLENQELFVKAQKMRYLVDKWVKKILQNYDFLVFPSTNSTAPPAANFNHSFAGLISSHWSDNLLLLANFAGLPSLSLPIGFVNDLPVSININSSYGNDKKVLALAEELEK</sequence>
<dbReference type="InterPro" id="IPR000120">
    <property type="entry name" value="Amidase"/>
</dbReference>
<dbReference type="InterPro" id="IPR036928">
    <property type="entry name" value="AS_sf"/>
</dbReference>
<comment type="caution">
    <text evidence="2">The sequence shown here is derived from an EMBL/GenBank/DDBJ whole genome shotgun (WGS) entry which is preliminary data.</text>
</comment>
<evidence type="ECO:0000259" key="1">
    <source>
        <dbReference type="Pfam" id="PF01425"/>
    </source>
</evidence>
<dbReference type="InterPro" id="IPR023631">
    <property type="entry name" value="Amidase_dom"/>
</dbReference>